<evidence type="ECO:0000256" key="1">
    <source>
        <dbReference type="ARBA" id="ARBA00022614"/>
    </source>
</evidence>
<dbReference type="AlphaFoldDB" id="A0AAJ7SEX5"/>
<evidence type="ECO:0000256" key="4">
    <source>
        <dbReference type="SAM" id="MobiDB-lite"/>
    </source>
</evidence>
<keyword evidence="1" id="KW-0433">Leucine-rich repeat</keyword>
<evidence type="ECO:0000313" key="8">
    <source>
        <dbReference type="RefSeq" id="XP_028966522.1"/>
    </source>
</evidence>
<keyword evidence="3" id="KW-0677">Repeat</keyword>
<feature type="region of interest" description="Disordered" evidence="4">
    <location>
        <begin position="852"/>
        <end position="876"/>
    </location>
</feature>
<proteinExistence type="predicted"/>
<reference evidence="8" key="1">
    <citation type="submission" date="2025-08" db="UniProtKB">
        <authorList>
            <consortium name="RefSeq"/>
        </authorList>
    </citation>
    <scope>IDENTIFICATION</scope>
</reference>
<feature type="transmembrane region" description="Helical" evidence="5">
    <location>
        <begin position="662"/>
        <end position="687"/>
    </location>
</feature>
<gene>
    <name evidence="8" type="primary">LOC108863834</name>
</gene>
<name>A0AAJ7SEX5_9ACAR</name>
<evidence type="ECO:0000256" key="3">
    <source>
        <dbReference type="ARBA" id="ARBA00022737"/>
    </source>
</evidence>
<dbReference type="Proteomes" id="UP000694867">
    <property type="component" value="Unplaced"/>
</dbReference>
<feature type="compositionally biased region" description="Basic residues" evidence="4">
    <location>
        <begin position="954"/>
        <end position="965"/>
    </location>
</feature>
<feature type="domain" description="LRRCT" evidence="6">
    <location>
        <begin position="309"/>
        <end position="361"/>
    </location>
</feature>
<organism evidence="7 8">
    <name type="scientific">Galendromus occidentalis</name>
    <name type="common">western predatory mite</name>
    <dbReference type="NCBI Taxonomy" id="34638"/>
    <lineage>
        <taxon>Eukaryota</taxon>
        <taxon>Metazoa</taxon>
        <taxon>Ecdysozoa</taxon>
        <taxon>Arthropoda</taxon>
        <taxon>Chelicerata</taxon>
        <taxon>Arachnida</taxon>
        <taxon>Acari</taxon>
        <taxon>Parasitiformes</taxon>
        <taxon>Mesostigmata</taxon>
        <taxon>Gamasina</taxon>
        <taxon>Phytoseioidea</taxon>
        <taxon>Phytoseiidae</taxon>
        <taxon>Typhlodrominae</taxon>
        <taxon>Galendromus</taxon>
    </lineage>
</organism>
<keyword evidence="5" id="KW-1133">Transmembrane helix</keyword>
<dbReference type="InterPro" id="IPR032675">
    <property type="entry name" value="LRR_dom_sf"/>
</dbReference>
<evidence type="ECO:0000256" key="5">
    <source>
        <dbReference type="SAM" id="Phobius"/>
    </source>
</evidence>
<dbReference type="PANTHER" id="PTHR24366">
    <property type="entry name" value="IG(IMMUNOGLOBULIN) AND LRR(LEUCINE RICH REPEAT) DOMAINS"/>
    <property type="match status" value="1"/>
</dbReference>
<keyword evidence="5" id="KW-0472">Membrane</keyword>
<dbReference type="Pfam" id="PF13855">
    <property type="entry name" value="LRR_8"/>
    <property type="match status" value="1"/>
</dbReference>
<dbReference type="KEGG" id="goe:108863834"/>
<keyword evidence="2" id="KW-0732">Signal</keyword>
<accession>A0AAJ7SEX5</accession>
<protein>
    <submittedName>
        <fullName evidence="8">Uncharacterized protein LOC108863834</fullName>
    </submittedName>
</protein>
<dbReference type="PROSITE" id="PS51450">
    <property type="entry name" value="LRR"/>
    <property type="match status" value="1"/>
</dbReference>
<dbReference type="InterPro" id="IPR000483">
    <property type="entry name" value="Cys-rich_flank_reg_C"/>
</dbReference>
<dbReference type="PANTHER" id="PTHR24366:SF96">
    <property type="entry name" value="LEUCINE RICH REPEAT CONTAINING 53"/>
    <property type="match status" value="1"/>
</dbReference>
<dbReference type="InterPro" id="IPR001611">
    <property type="entry name" value="Leu-rich_rpt"/>
</dbReference>
<feature type="region of interest" description="Disordered" evidence="4">
    <location>
        <begin position="925"/>
        <end position="978"/>
    </location>
</feature>
<keyword evidence="5" id="KW-0812">Transmembrane</keyword>
<dbReference type="GeneID" id="108863834"/>
<sequence length="1035" mass="115721">MVIKTVATRLALIVTRNGKQIDAKDYQLLHSHEGTVMRAILVLAIGTLLSAGDGGGFVSANPLAHLGCKYYDDALIFNCDGSTLDRVLEAVRHLEKKFSHVSSIPVRHVNLLHGDFTELPFFLSKFNETLEGIRIYNSSLTHIYPDAFSGLSRVRFLDLSRNNLTAIPYSLSNLHGLQFLNMSSNRLRSLEPRSQFSSWKRLRLLDLSSNYIDNLELLDIQPSAAHLERILLDNNDIVNVPTEWNSIALPQLKEISLNNNALKTSPIFQSKFVPQLRVMRLRKNNIEKFPFYFMPSSPGSNLTVDMTGNPLHCDCSAMWLREWKLQSSRVDQQINLPICAHPVNLRGAHLEQVDPVQLGCARQRIAVRYRVEGFPKHQILALTTLEHSISVTWKVEEKNLKWAVLFRPETSSPYAMRVHNRSEGTHSSADDAIFTDILQGLEGDTPYVVCAGVKVSSNHFEMDPLHCQSVNTKSSRANFMLTGKFEFQASSLFMAPTLERRPVSQRAKTELLAMKGAQRSIWVRWRLRIARSDGGKQRSKRDMTDEEELTATREWIVLTRRIGTQNFTEVRVSDTSVQSKENNVYNYTVTNLAPDTAYDCCLMPMDTLMEDTMADKSVPGGIREIPSHLRSLVEHNSMMCKEIVTLADIQHLSSATSFENQMVIFVILISALLTAVIVAALCCCFPATRHFLTSCSHGLAQTPLKPAVSDKFAIDNLRKNNSINSTKNLVNFMESEANNRHNNSANSSQASAPSNVETVRKIPMKPPNIPLPPIPTEANNNLRPRAENQENKIATLDAGRLNLMYSEWEDMPNVITRPRRARSEVRAPTARPFTSLGNICVASKEDPFKTLRSLPRPFMGSDGGSYNDTTSSDDDRKVLNAPRKIQRTKTTINWTNHGDFDSQVAYLDGRKVQVFGLGSKTLPKSILRKGGRPLTAASSPTLSRVAGRNASRAQSHHSRSFKKPARSPPVIRRPSQSQQSSAYRLSFCTFGKDGLGHESPCTESVASNSDNCSSTKQLCTHSSTSSDCDVFIEHV</sequence>
<evidence type="ECO:0000256" key="2">
    <source>
        <dbReference type="ARBA" id="ARBA00022729"/>
    </source>
</evidence>
<evidence type="ECO:0000259" key="6">
    <source>
        <dbReference type="SMART" id="SM00082"/>
    </source>
</evidence>
<dbReference type="SMART" id="SM00082">
    <property type="entry name" value="LRRCT"/>
    <property type="match status" value="1"/>
</dbReference>
<dbReference type="RefSeq" id="XP_028966522.1">
    <property type="nucleotide sequence ID" value="XM_029110689.1"/>
</dbReference>
<dbReference type="InterPro" id="IPR003591">
    <property type="entry name" value="Leu-rich_rpt_typical-subtyp"/>
</dbReference>
<dbReference type="SUPFAM" id="SSF52058">
    <property type="entry name" value="L domain-like"/>
    <property type="match status" value="1"/>
</dbReference>
<dbReference type="Gene3D" id="3.80.10.10">
    <property type="entry name" value="Ribonuclease Inhibitor"/>
    <property type="match status" value="2"/>
</dbReference>
<dbReference type="SMART" id="SM00369">
    <property type="entry name" value="LRR_TYP"/>
    <property type="match status" value="3"/>
</dbReference>
<keyword evidence="7" id="KW-1185">Reference proteome</keyword>
<evidence type="ECO:0000313" key="7">
    <source>
        <dbReference type="Proteomes" id="UP000694867"/>
    </source>
</evidence>